<dbReference type="Proteomes" id="UP001564408">
    <property type="component" value="Unassembled WGS sequence"/>
</dbReference>
<dbReference type="HAMAP" id="MF_01584">
    <property type="entry name" value="UPF0502"/>
    <property type="match status" value="1"/>
</dbReference>
<dbReference type="InterPro" id="IPR036388">
    <property type="entry name" value="WH-like_DNA-bd_sf"/>
</dbReference>
<dbReference type="PANTHER" id="PTHR38768">
    <property type="entry name" value="UPF0502 PROTEIN YCEH"/>
    <property type="match status" value="1"/>
</dbReference>
<accession>A0ABV4B9M3</accession>
<protein>
    <submittedName>
        <fullName evidence="2">YceH family protein</fullName>
    </submittedName>
</protein>
<evidence type="ECO:0000313" key="3">
    <source>
        <dbReference type="Proteomes" id="UP001564408"/>
    </source>
</evidence>
<dbReference type="InterPro" id="IPR007432">
    <property type="entry name" value="DUF480"/>
</dbReference>
<dbReference type="InterPro" id="IPR036390">
    <property type="entry name" value="WH_DNA-bd_sf"/>
</dbReference>
<dbReference type="SUPFAM" id="SSF46785">
    <property type="entry name" value="Winged helix' DNA-binding domain"/>
    <property type="match status" value="2"/>
</dbReference>
<name>A0ABV4B9M3_9GAMM</name>
<dbReference type="RefSeq" id="WP_369665443.1">
    <property type="nucleotide sequence ID" value="NZ_JBDKXB010000001.1"/>
</dbReference>
<comment type="similarity">
    <text evidence="1">Belongs to the UPF0502 family.</text>
</comment>
<dbReference type="Gene3D" id="1.10.10.10">
    <property type="entry name" value="Winged helix-like DNA-binding domain superfamily/Winged helix DNA-binding domain"/>
    <property type="match status" value="2"/>
</dbReference>
<dbReference type="PANTHER" id="PTHR38768:SF1">
    <property type="entry name" value="UPF0502 PROTEIN YCEH"/>
    <property type="match status" value="1"/>
</dbReference>
<proteinExistence type="inferred from homology"/>
<sequence length="220" mass="24505">MSETEATSVTLTQLEARILGCLIEKQRTTPDAYPLTLNALVLACNQKTSRHPVMNLEVREVGHAANVLRDRDLIDASYAGRAERYDQRLVSALRLDRREAAVMATLMLRGPQTASELRSNASRLAELPDLPALEYALRHLMSREPPLVIELPRSAGRREARYAHTLCGPIAAEDLADLAEPSPTPRQERLAQLEQEVARLRADLDALWELTGLGERREGP</sequence>
<keyword evidence="3" id="KW-1185">Reference proteome</keyword>
<comment type="caution">
    <text evidence="2">The sequence shown here is derived from an EMBL/GenBank/DDBJ whole genome shotgun (WGS) entry which is preliminary data.</text>
</comment>
<dbReference type="EMBL" id="JBDKXB010000001">
    <property type="protein sequence ID" value="MEY6431069.1"/>
    <property type="molecule type" value="Genomic_DNA"/>
</dbReference>
<evidence type="ECO:0000256" key="1">
    <source>
        <dbReference type="HAMAP-Rule" id="MF_01584"/>
    </source>
</evidence>
<reference evidence="2 3" key="1">
    <citation type="submission" date="2024-05" db="EMBL/GenBank/DDBJ databases">
        <title>Genome Sequence and Characterization of the New Strain Purple Sulfur Bacterium of Genus Thioalkalicoccus.</title>
        <authorList>
            <person name="Bryantseva I.A."/>
            <person name="Kyndt J.A."/>
            <person name="Imhoff J.F."/>
        </authorList>
    </citation>
    <scope>NUCLEOTIDE SEQUENCE [LARGE SCALE GENOMIC DNA]</scope>
    <source>
        <strain evidence="2 3">Um2</strain>
    </source>
</reference>
<dbReference type="Pfam" id="PF04337">
    <property type="entry name" value="DUF480"/>
    <property type="match status" value="1"/>
</dbReference>
<gene>
    <name evidence="2" type="ORF">ABC977_01450</name>
</gene>
<organism evidence="2 3">
    <name type="scientific">Thioalkalicoccus limnaeus</name>
    <dbReference type="NCBI Taxonomy" id="120681"/>
    <lineage>
        <taxon>Bacteria</taxon>
        <taxon>Pseudomonadati</taxon>
        <taxon>Pseudomonadota</taxon>
        <taxon>Gammaproteobacteria</taxon>
        <taxon>Chromatiales</taxon>
        <taxon>Chromatiaceae</taxon>
        <taxon>Thioalkalicoccus</taxon>
    </lineage>
</organism>
<evidence type="ECO:0000313" key="2">
    <source>
        <dbReference type="EMBL" id="MEY6431069.1"/>
    </source>
</evidence>